<dbReference type="PRINTS" id="PR00412">
    <property type="entry name" value="EPOXHYDRLASE"/>
</dbReference>
<dbReference type="InterPro" id="IPR000073">
    <property type="entry name" value="AB_hydrolase_1"/>
</dbReference>
<keyword evidence="1" id="KW-0378">Hydrolase</keyword>
<dbReference type="Proteomes" id="UP000252586">
    <property type="component" value="Unassembled WGS sequence"/>
</dbReference>
<dbReference type="InterPro" id="IPR000639">
    <property type="entry name" value="Epox_hydrolase-like"/>
</dbReference>
<dbReference type="InterPro" id="IPR029058">
    <property type="entry name" value="AB_hydrolase_fold"/>
</dbReference>
<dbReference type="Pfam" id="PF00561">
    <property type="entry name" value="Abhydrolase_1"/>
    <property type="match status" value="1"/>
</dbReference>
<evidence type="ECO:0000313" key="3">
    <source>
        <dbReference type="EMBL" id="RBO96661.1"/>
    </source>
</evidence>
<evidence type="ECO:0000313" key="4">
    <source>
        <dbReference type="Proteomes" id="UP000252586"/>
    </source>
</evidence>
<dbReference type="STRING" id="1210090.GCA_001613185_05547"/>
<organism evidence="3 4">
    <name type="scientific">Nocardia puris</name>
    <dbReference type="NCBI Taxonomy" id="208602"/>
    <lineage>
        <taxon>Bacteria</taxon>
        <taxon>Bacillati</taxon>
        <taxon>Actinomycetota</taxon>
        <taxon>Actinomycetes</taxon>
        <taxon>Mycobacteriales</taxon>
        <taxon>Nocardiaceae</taxon>
        <taxon>Nocardia</taxon>
    </lineage>
</organism>
<dbReference type="SUPFAM" id="SSF53474">
    <property type="entry name" value="alpha/beta-Hydrolases"/>
    <property type="match status" value="1"/>
</dbReference>
<comment type="caution">
    <text evidence="3">The sequence shown here is derived from an EMBL/GenBank/DDBJ whole genome shotgun (WGS) entry which is preliminary data.</text>
</comment>
<protein>
    <submittedName>
        <fullName evidence="3">Pimeloyl-ACP methyl ester carboxylesterase</fullName>
    </submittedName>
</protein>
<dbReference type="GO" id="GO:0016787">
    <property type="term" value="F:hydrolase activity"/>
    <property type="evidence" value="ECO:0007669"/>
    <property type="project" value="UniProtKB-KW"/>
</dbReference>
<dbReference type="PANTHER" id="PTHR43329">
    <property type="entry name" value="EPOXIDE HYDROLASE"/>
    <property type="match status" value="1"/>
</dbReference>
<evidence type="ECO:0000259" key="2">
    <source>
        <dbReference type="Pfam" id="PF00561"/>
    </source>
</evidence>
<keyword evidence="4" id="KW-1185">Reference proteome</keyword>
<evidence type="ECO:0000256" key="1">
    <source>
        <dbReference type="ARBA" id="ARBA00022801"/>
    </source>
</evidence>
<reference evidence="3 4" key="1">
    <citation type="submission" date="2018-06" db="EMBL/GenBank/DDBJ databases">
        <title>Genomic Encyclopedia of Type Strains, Phase IV (KMG-IV): sequencing the most valuable type-strain genomes for metagenomic binning, comparative biology and taxonomic classification.</title>
        <authorList>
            <person name="Goeker M."/>
        </authorList>
    </citation>
    <scope>NUCLEOTIDE SEQUENCE [LARGE SCALE GENOMIC DNA]</scope>
    <source>
        <strain evidence="3 4">DSM 44599</strain>
    </source>
</reference>
<feature type="domain" description="AB hydrolase-1" evidence="2">
    <location>
        <begin position="28"/>
        <end position="266"/>
    </location>
</feature>
<dbReference type="Gene3D" id="3.40.50.1820">
    <property type="entry name" value="alpha/beta hydrolase"/>
    <property type="match status" value="1"/>
</dbReference>
<accession>A0A366E2R8</accession>
<dbReference type="EMBL" id="QNRE01000001">
    <property type="protein sequence ID" value="RBO96661.1"/>
    <property type="molecule type" value="Genomic_DNA"/>
</dbReference>
<gene>
    <name evidence="3" type="ORF">DFR74_101677</name>
</gene>
<name>A0A366E2R8_9NOCA</name>
<sequence length="289" mass="31764">MTTPARLRTYTHAGLTFDVLDDGPLDGPIVVLLHGFPQSASSWEPTARLLRERGYRTIAPDQRGYSPGARPRGRWAYRTSLLVDDVVALIDTLGGRPVHLAGHDWGAVVAWSLAAARPELVRTLTSVSVPHPAAFLRSMLSSDQALKSWYMAVFQVPWVPERVVARNPALLERMLERAGMDADAVAEVRRTVVDGGAFGAGLNWYRAMALGSPDALRRKVSVPTTHVWGDRDIALARRGAELAEHYVTGPYRFEHLAGAGHWIPEQNAERLAEIITARITDAQEADAPR</sequence>
<dbReference type="AlphaFoldDB" id="A0A366E2R8"/>
<dbReference type="RefSeq" id="WP_195126270.1">
    <property type="nucleotide sequence ID" value="NZ_CP107943.1"/>
</dbReference>
<proteinExistence type="predicted"/>